<sequence>MSVVLQQTNVVGSWSIVEIKVVPTSHRFSLWLPESGVTVQELYVGFGTIRHQPLDKVEESSKQTHLNTVTHLYWGELERIEEQLAQDNQHIQLRAIVNGELFSQPNPNRSLGTADPLPGDKRTQPLVRFNDERKLRQAILSGQQNQFSCVEGWRGALWGPGKSEADTRQEMRRIVDEREASEEYPGPVNALKSSTLSPRMGKVVGFGMGFIASNSAGPAKAHRKEHAMALTIAKTIEEIGGESVAVSSQEPQFTSRLQEGTGRRVRDPSHRGVRCPWLHPRGRLYLRPRYNSSICVRETIADLARPAGMCWRPSATPAQIRTMDDLRWDVRADIDTTRTENMMRGYPRVPGARAS</sequence>
<dbReference type="Proteomes" id="UP000293360">
    <property type="component" value="Unassembled WGS sequence"/>
</dbReference>
<feature type="region of interest" description="Disordered" evidence="1">
    <location>
        <begin position="104"/>
        <end position="123"/>
    </location>
</feature>
<protein>
    <submittedName>
        <fullName evidence="2">Uncharacterized protein</fullName>
    </submittedName>
</protein>
<evidence type="ECO:0000256" key="1">
    <source>
        <dbReference type="SAM" id="MobiDB-lite"/>
    </source>
</evidence>
<reference evidence="2 3" key="1">
    <citation type="submission" date="2018-06" db="EMBL/GenBank/DDBJ databases">
        <title>Complete Genomes of Monosporascus.</title>
        <authorList>
            <person name="Robinson A.J."/>
            <person name="Natvig D.O."/>
        </authorList>
    </citation>
    <scope>NUCLEOTIDE SEQUENCE [LARGE SCALE GENOMIC DNA]</scope>
    <source>
        <strain evidence="2 3">CBS 110550</strain>
    </source>
</reference>
<name>A0A4Q4SSZ4_9PEZI</name>
<accession>A0A4Q4SSZ4</accession>
<evidence type="ECO:0000313" key="3">
    <source>
        <dbReference type="Proteomes" id="UP000293360"/>
    </source>
</evidence>
<evidence type="ECO:0000313" key="2">
    <source>
        <dbReference type="EMBL" id="RYO76893.1"/>
    </source>
</evidence>
<dbReference type="EMBL" id="QJNU01001383">
    <property type="protein sequence ID" value="RYO76893.1"/>
    <property type="molecule type" value="Genomic_DNA"/>
</dbReference>
<proteinExistence type="predicted"/>
<comment type="caution">
    <text evidence="2">The sequence shown here is derived from an EMBL/GenBank/DDBJ whole genome shotgun (WGS) entry which is preliminary data.</text>
</comment>
<gene>
    <name evidence="2" type="ORF">DL764_010268</name>
</gene>
<dbReference type="AlphaFoldDB" id="A0A4Q4SSZ4"/>
<keyword evidence="3" id="KW-1185">Reference proteome</keyword>
<organism evidence="2 3">
    <name type="scientific">Monosporascus ibericus</name>
    <dbReference type="NCBI Taxonomy" id="155417"/>
    <lineage>
        <taxon>Eukaryota</taxon>
        <taxon>Fungi</taxon>
        <taxon>Dikarya</taxon>
        <taxon>Ascomycota</taxon>
        <taxon>Pezizomycotina</taxon>
        <taxon>Sordariomycetes</taxon>
        <taxon>Xylariomycetidae</taxon>
        <taxon>Xylariales</taxon>
        <taxon>Xylariales incertae sedis</taxon>
        <taxon>Monosporascus</taxon>
    </lineage>
</organism>
<dbReference type="OrthoDB" id="5230585at2759"/>